<dbReference type="EMBL" id="BDSP01000207">
    <property type="protein sequence ID" value="GAX24161.1"/>
    <property type="molecule type" value="Genomic_DNA"/>
</dbReference>
<dbReference type="Pfam" id="PF13650">
    <property type="entry name" value="Asp_protease_2"/>
    <property type="match status" value="1"/>
</dbReference>
<dbReference type="AlphaFoldDB" id="A0A1Z5KDH4"/>
<evidence type="ECO:0000313" key="3">
    <source>
        <dbReference type="Proteomes" id="UP000198406"/>
    </source>
</evidence>
<keyword evidence="1" id="KW-0732">Signal</keyword>
<dbReference type="InterPro" id="IPR021109">
    <property type="entry name" value="Peptidase_aspartic_dom_sf"/>
</dbReference>
<reference evidence="2 3" key="1">
    <citation type="journal article" date="2015" name="Plant Cell">
        <title>Oil accumulation by the oleaginous diatom Fistulifera solaris as revealed by the genome and transcriptome.</title>
        <authorList>
            <person name="Tanaka T."/>
            <person name="Maeda Y."/>
            <person name="Veluchamy A."/>
            <person name="Tanaka M."/>
            <person name="Abida H."/>
            <person name="Marechal E."/>
            <person name="Bowler C."/>
            <person name="Muto M."/>
            <person name="Sunaga Y."/>
            <person name="Tanaka M."/>
            <person name="Yoshino T."/>
            <person name="Taniguchi T."/>
            <person name="Fukuda Y."/>
            <person name="Nemoto M."/>
            <person name="Matsumoto M."/>
            <person name="Wong P.S."/>
            <person name="Aburatani S."/>
            <person name="Fujibuchi W."/>
        </authorList>
    </citation>
    <scope>NUCLEOTIDE SEQUENCE [LARGE SCALE GENOMIC DNA]</scope>
    <source>
        <strain evidence="2 3">JPCC DA0580</strain>
    </source>
</reference>
<dbReference type="OrthoDB" id="425248at2759"/>
<name>A0A1Z5KDH4_FISSO</name>
<organism evidence="2 3">
    <name type="scientific">Fistulifera solaris</name>
    <name type="common">Oleaginous diatom</name>
    <dbReference type="NCBI Taxonomy" id="1519565"/>
    <lineage>
        <taxon>Eukaryota</taxon>
        <taxon>Sar</taxon>
        <taxon>Stramenopiles</taxon>
        <taxon>Ochrophyta</taxon>
        <taxon>Bacillariophyta</taxon>
        <taxon>Bacillariophyceae</taxon>
        <taxon>Bacillariophycidae</taxon>
        <taxon>Naviculales</taxon>
        <taxon>Naviculaceae</taxon>
        <taxon>Fistulifera</taxon>
    </lineage>
</organism>
<comment type="caution">
    <text evidence="2">The sequence shown here is derived from an EMBL/GenBank/DDBJ whole genome shotgun (WGS) entry which is preliminary data.</text>
</comment>
<evidence type="ECO:0000256" key="1">
    <source>
        <dbReference type="SAM" id="SignalP"/>
    </source>
</evidence>
<accession>A0A1Z5KDH4</accession>
<dbReference type="Gene3D" id="2.40.70.10">
    <property type="entry name" value="Acid Proteases"/>
    <property type="match status" value="1"/>
</dbReference>
<gene>
    <name evidence="2" type="ORF">FisN_4Lh245</name>
</gene>
<evidence type="ECO:0008006" key="4">
    <source>
        <dbReference type="Google" id="ProtNLM"/>
    </source>
</evidence>
<dbReference type="Proteomes" id="UP000198406">
    <property type="component" value="Unassembled WGS sequence"/>
</dbReference>
<feature type="signal peptide" evidence="1">
    <location>
        <begin position="1"/>
        <end position="21"/>
    </location>
</feature>
<protein>
    <recommendedName>
        <fullName evidence="4">Peptidase A2 domain-containing protein</fullName>
    </recommendedName>
</protein>
<evidence type="ECO:0000313" key="2">
    <source>
        <dbReference type="EMBL" id="GAX24161.1"/>
    </source>
</evidence>
<dbReference type="InParanoid" id="A0A1Z5KDH4"/>
<feature type="chain" id="PRO_5012984092" description="Peptidase A2 domain-containing protein" evidence="1">
    <location>
        <begin position="22"/>
        <end position="398"/>
    </location>
</feature>
<sequence length="398" mass="43855">MKQAVLLSLLLYAGWSTGVRAFIAPIHHLQRQKRFVTPQYASRRDFLVTSALAATAPDGTGATTNQTPQPLVTLPMIRLQLPKNGFGREYIAMPLYINGKGPYEFMLDTGLTAEFITPHLEKEVFRARPDSSPRSFSVQGIAAAGTSTQRLVDLPGVSLCCKRDGESLNVPELHAIVTDFPQEHIDPKHDPIEGMLGMEFLSMYDVDLDFPNNQIRLYEQGTLSCPKNMVEIPATVINETGLLAIRVKKPGLNQPVVALIDCGSAFSVVNWAATPFLGMSSDKKDYQNLPAIQGIGVDGKTMQLPISPQQTLTFVGEPRMDQGRIVGFQEPPNDWRNWKPISLAVGDLPAFSNVLGDGVTPYRGPAILIGLDILSQRRVIFKGSETRRRQIFITKDQA</sequence>
<proteinExistence type="predicted"/>
<keyword evidence="3" id="KW-1185">Reference proteome</keyword>